<protein>
    <submittedName>
        <fullName evidence="1">Uncharacterized protein</fullName>
    </submittedName>
</protein>
<evidence type="ECO:0000313" key="2">
    <source>
        <dbReference type="Proteomes" id="UP000236220"/>
    </source>
</evidence>
<gene>
    <name evidence="1" type="ORF">Lysil_0010</name>
</gene>
<keyword evidence="2" id="KW-1185">Reference proteome</keyword>
<proteinExistence type="predicted"/>
<dbReference type="RefSeq" id="WP_129588322.1">
    <property type="nucleotide sequence ID" value="NZ_NPZB01000001.1"/>
</dbReference>
<dbReference type="Proteomes" id="UP000236220">
    <property type="component" value="Unassembled WGS sequence"/>
</dbReference>
<evidence type="ECO:0000313" key="1">
    <source>
        <dbReference type="EMBL" id="PNS08381.1"/>
    </source>
</evidence>
<dbReference type="AlphaFoldDB" id="A0A2K1Q011"/>
<dbReference type="EMBL" id="NPZB01000001">
    <property type="protein sequence ID" value="PNS08381.1"/>
    <property type="molecule type" value="Genomic_DNA"/>
</dbReference>
<accession>A0A2K1Q011</accession>
<organism evidence="1 2">
    <name type="scientific">Solilutibacter silvestris</name>
    <dbReference type="NCBI Taxonomy" id="1645665"/>
    <lineage>
        <taxon>Bacteria</taxon>
        <taxon>Pseudomonadati</taxon>
        <taxon>Pseudomonadota</taxon>
        <taxon>Gammaproteobacteria</taxon>
        <taxon>Lysobacterales</taxon>
        <taxon>Lysobacteraceae</taxon>
        <taxon>Solilutibacter</taxon>
    </lineage>
</organism>
<dbReference type="OrthoDB" id="9134802at2"/>
<sequence length="207" mass="23337">MENIEDILPALEKRAHGQRNASLLFHFTYSKLDVRGIFFGRPLTLLVGIPKKNVGWQCDVSNGRVSERIPSEAYRVIGDVLVGPEGERSNAAFFRQLKQALAQAASSNELDNCSVTDEQILTLLKACRTGDKAYDPDGERPFFDHWRRVRPGKDSLNKIQRHFGRSVREFCYQHAVTGVWTAEPKSSSLLFLTPDIATKEITRAKCT</sequence>
<reference evidence="1 2" key="1">
    <citation type="submission" date="2017-08" db="EMBL/GenBank/DDBJ databases">
        <title>Lysobacter sylvestris genome.</title>
        <authorList>
            <person name="Zhang D.-C."/>
            <person name="Albuquerque L."/>
            <person name="Franca L."/>
            <person name="Froufe H.J.C."/>
            <person name="Barroso C."/>
            <person name="Egas C."/>
            <person name="Da Costa M."/>
            <person name="Margesin R."/>
        </authorList>
    </citation>
    <scope>NUCLEOTIDE SEQUENCE [LARGE SCALE GENOMIC DNA]</scope>
    <source>
        <strain evidence="1 2">AM20-91</strain>
    </source>
</reference>
<comment type="caution">
    <text evidence="1">The sequence shown here is derived from an EMBL/GenBank/DDBJ whole genome shotgun (WGS) entry which is preliminary data.</text>
</comment>
<name>A0A2K1Q011_9GAMM</name>